<comment type="caution">
    <text evidence="10">The sequence shown here is derived from an EMBL/GenBank/DDBJ whole genome shotgun (WGS) entry which is preliminary data.</text>
</comment>
<dbReference type="InterPro" id="IPR050445">
    <property type="entry name" value="Bact_polysacc_biosynth/exp"/>
</dbReference>
<organism evidence="10 11">
    <name type="scientific">Metarhizobium album</name>
    <dbReference type="NCBI Taxonomy" id="2182425"/>
    <lineage>
        <taxon>Bacteria</taxon>
        <taxon>Pseudomonadati</taxon>
        <taxon>Pseudomonadota</taxon>
        <taxon>Alphaproteobacteria</taxon>
        <taxon>Hyphomicrobiales</taxon>
        <taxon>Rhizobiaceae</taxon>
        <taxon>Metarhizobium</taxon>
    </lineage>
</organism>
<dbReference type="AlphaFoldDB" id="A0A2U2DP67"/>
<keyword evidence="11" id="KW-1185">Reference proteome</keyword>
<dbReference type="InterPro" id="IPR003856">
    <property type="entry name" value="LPS_length_determ_N"/>
</dbReference>
<evidence type="ECO:0000313" key="11">
    <source>
        <dbReference type="Proteomes" id="UP000245252"/>
    </source>
</evidence>
<reference evidence="10 11" key="1">
    <citation type="submission" date="2018-05" db="EMBL/GenBank/DDBJ databases">
        <title>The draft genome of strain NS-104.</title>
        <authorList>
            <person name="Hang P."/>
            <person name="Jiang J."/>
        </authorList>
    </citation>
    <scope>NUCLEOTIDE SEQUENCE [LARGE SCALE GENOMIC DNA]</scope>
    <source>
        <strain evidence="10 11">NS-104</strain>
    </source>
</reference>
<keyword evidence="6 8" id="KW-1133">Transmembrane helix</keyword>
<protein>
    <recommendedName>
        <fullName evidence="9">Polysaccharide chain length determinant N-terminal domain-containing protein</fullName>
    </recommendedName>
</protein>
<feature type="transmembrane region" description="Helical" evidence="8">
    <location>
        <begin position="20"/>
        <end position="39"/>
    </location>
</feature>
<name>A0A2U2DP67_9HYPH</name>
<evidence type="ECO:0000256" key="8">
    <source>
        <dbReference type="SAM" id="Phobius"/>
    </source>
</evidence>
<dbReference type="Gene3D" id="3.40.50.300">
    <property type="entry name" value="P-loop containing nucleotide triphosphate hydrolases"/>
    <property type="match status" value="1"/>
</dbReference>
<evidence type="ECO:0000313" key="10">
    <source>
        <dbReference type="EMBL" id="PWE55062.1"/>
    </source>
</evidence>
<evidence type="ECO:0000256" key="1">
    <source>
        <dbReference type="ARBA" id="ARBA00004651"/>
    </source>
</evidence>
<dbReference type="Pfam" id="PF02706">
    <property type="entry name" value="Wzz"/>
    <property type="match status" value="1"/>
</dbReference>
<evidence type="ECO:0000256" key="2">
    <source>
        <dbReference type="ARBA" id="ARBA00022475"/>
    </source>
</evidence>
<evidence type="ECO:0000256" key="4">
    <source>
        <dbReference type="ARBA" id="ARBA00022741"/>
    </source>
</evidence>
<proteinExistence type="predicted"/>
<feature type="domain" description="Polysaccharide chain length determinant N-terminal" evidence="9">
    <location>
        <begin position="4"/>
        <end position="94"/>
    </location>
</feature>
<keyword evidence="3 8" id="KW-0812">Transmembrane</keyword>
<dbReference type="Pfam" id="PF10609">
    <property type="entry name" value="ParA"/>
    <property type="match status" value="1"/>
</dbReference>
<dbReference type="InterPro" id="IPR033756">
    <property type="entry name" value="YlxH/NBP35"/>
</dbReference>
<gene>
    <name evidence="10" type="ORF">DEM27_16565</name>
</gene>
<dbReference type="PANTHER" id="PTHR32309">
    <property type="entry name" value="TYROSINE-PROTEIN KINASE"/>
    <property type="match status" value="1"/>
</dbReference>
<dbReference type="EMBL" id="QFBC01000007">
    <property type="protein sequence ID" value="PWE55062.1"/>
    <property type="molecule type" value="Genomic_DNA"/>
</dbReference>
<evidence type="ECO:0000256" key="6">
    <source>
        <dbReference type="ARBA" id="ARBA00022989"/>
    </source>
</evidence>
<evidence type="ECO:0000256" key="7">
    <source>
        <dbReference type="ARBA" id="ARBA00023136"/>
    </source>
</evidence>
<sequence>MDAEIDLRSITGLLQRQVKLILTTAAIILAVSLCIIYTLTPRYSATALLMVDTTSKDLLARERGNGNSGADNARVESEVGILRSDQVLIDVIRDHSLIADDEFGRGTGWKDRLLALLHLSRPPSTAEETLSAAVDSLRSAVSISRNGLTYLISIGVTSRDPQKAAALANAMAEAYIRRQIAAKVAATVAARDTIDGRVAALNAVMIENERRFDVYFNRMEAADKPELSRLREDLEKARTEQLRQSQRLAALTTLAASGDMAALVAELGTPALLQLHKQRESLAQKVAGLSENAPARARLVNDLAGLDAMLRDNSAAEIGGLKKRVADFDDHARSLRQQLRRNALQSDLPPESLAELYGMQQSAEIVQAQYQNLLAKLRELDVQSDLQMPDSRIVSAALVPTIPVFPDTSLSLGLTLACSFLVAIGAAVLREYFVGGFTSENQVEAVLKVPLTAVLPHQDLSERKTAKAGEEPSVADLMVAAPLSRFSEAIRRLRLNIEPERGAAIMKPAGRNGAVVLVTSALAGEGKSTVALSLGRACALAGQKTLLIDCDLRKPSICKHLHVGEPRQDFLDYLRLDRQAVTPSEFAVSDPLSGLHVLLGGRRSDIPTDSLVTSDKMVRLLALARQHFDCIVLDTPPVEPVVDALCLSRHADVVVFVIKWASTPQTIAKRGLAMLRKNAPAGAGVVSVLNRRQRMGSRGDLAYYAR</sequence>
<keyword evidence="7 8" id="KW-0472">Membrane</keyword>
<keyword evidence="5" id="KW-0067">ATP-binding</keyword>
<dbReference type="RefSeq" id="WP_109459360.1">
    <property type="nucleotide sequence ID" value="NZ_QFBC01000007.1"/>
</dbReference>
<dbReference type="Proteomes" id="UP000245252">
    <property type="component" value="Unassembled WGS sequence"/>
</dbReference>
<evidence type="ECO:0000259" key="9">
    <source>
        <dbReference type="Pfam" id="PF02706"/>
    </source>
</evidence>
<evidence type="ECO:0000256" key="3">
    <source>
        <dbReference type="ARBA" id="ARBA00022692"/>
    </source>
</evidence>
<dbReference type="CDD" id="cd05387">
    <property type="entry name" value="BY-kinase"/>
    <property type="match status" value="1"/>
</dbReference>
<dbReference type="InterPro" id="IPR027417">
    <property type="entry name" value="P-loop_NTPase"/>
</dbReference>
<dbReference type="SUPFAM" id="SSF52540">
    <property type="entry name" value="P-loop containing nucleoside triphosphate hydrolases"/>
    <property type="match status" value="1"/>
</dbReference>
<dbReference type="GO" id="GO:0004713">
    <property type="term" value="F:protein tyrosine kinase activity"/>
    <property type="evidence" value="ECO:0007669"/>
    <property type="project" value="TreeGrafter"/>
</dbReference>
<dbReference type="GO" id="GO:0005524">
    <property type="term" value="F:ATP binding"/>
    <property type="evidence" value="ECO:0007669"/>
    <property type="project" value="UniProtKB-KW"/>
</dbReference>
<keyword evidence="4" id="KW-0547">Nucleotide-binding</keyword>
<dbReference type="OrthoDB" id="230260at2"/>
<comment type="subcellular location">
    <subcellularLocation>
        <location evidence="1">Cell membrane</location>
        <topology evidence="1">Multi-pass membrane protein</topology>
    </subcellularLocation>
</comment>
<dbReference type="PANTHER" id="PTHR32309:SF13">
    <property type="entry name" value="FERRIC ENTEROBACTIN TRANSPORT PROTEIN FEPE"/>
    <property type="match status" value="1"/>
</dbReference>
<dbReference type="InterPro" id="IPR005702">
    <property type="entry name" value="Wzc-like_C"/>
</dbReference>
<keyword evidence="2" id="KW-1003">Cell membrane</keyword>
<accession>A0A2U2DP67</accession>
<dbReference type="GO" id="GO:0005886">
    <property type="term" value="C:plasma membrane"/>
    <property type="evidence" value="ECO:0007669"/>
    <property type="project" value="UniProtKB-SubCell"/>
</dbReference>
<evidence type="ECO:0000256" key="5">
    <source>
        <dbReference type="ARBA" id="ARBA00022840"/>
    </source>
</evidence>